<evidence type="ECO:0000256" key="1">
    <source>
        <dbReference type="ARBA" id="ARBA00004477"/>
    </source>
</evidence>
<evidence type="ECO:0000256" key="6">
    <source>
        <dbReference type="SAM" id="Phobius"/>
    </source>
</evidence>
<feature type="domain" description="TLC" evidence="7">
    <location>
        <begin position="71"/>
        <end position="286"/>
    </location>
</feature>
<dbReference type="Proteomes" id="UP001161247">
    <property type="component" value="Chromosome 7"/>
</dbReference>
<feature type="transmembrane region" description="Helical" evidence="6">
    <location>
        <begin position="253"/>
        <end position="273"/>
    </location>
</feature>
<dbReference type="Pfam" id="PF03798">
    <property type="entry name" value="TRAM_LAG1_CLN8"/>
    <property type="match status" value="1"/>
</dbReference>
<gene>
    <name evidence="8" type="ORF">OLC1_LOCUS20430</name>
</gene>
<keyword evidence="3 6" id="KW-1133">Transmembrane helix</keyword>
<keyword evidence="2 5" id="KW-0812">Transmembrane</keyword>
<dbReference type="AlphaFoldDB" id="A0AAV1DZU5"/>
<feature type="transmembrane region" description="Helical" evidence="6">
    <location>
        <begin position="22"/>
        <end position="43"/>
    </location>
</feature>
<evidence type="ECO:0000313" key="9">
    <source>
        <dbReference type="Proteomes" id="UP001161247"/>
    </source>
</evidence>
<comment type="subcellular location">
    <subcellularLocation>
        <location evidence="1">Endoplasmic reticulum membrane</location>
        <topology evidence="1">Multi-pass membrane protein</topology>
    </subcellularLocation>
</comment>
<evidence type="ECO:0000256" key="4">
    <source>
        <dbReference type="ARBA" id="ARBA00023136"/>
    </source>
</evidence>
<dbReference type="PANTHER" id="PTHR12560">
    <property type="entry name" value="LONGEVITY ASSURANCE FACTOR 1 LAG1"/>
    <property type="match status" value="1"/>
</dbReference>
<organism evidence="8 9">
    <name type="scientific">Oldenlandia corymbosa var. corymbosa</name>
    <dbReference type="NCBI Taxonomy" id="529605"/>
    <lineage>
        <taxon>Eukaryota</taxon>
        <taxon>Viridiplantae</taxon>
        <taxon>Streptophyta</taxon>
        <taxon>Embryophyta</taxon>
        <taxon>Tracheophyta</taxon>
        <taxon>Spermatophyta</taxon>
        <taxon>Magnoliopsida</taxon>
        <taxon>eudicotyledons</taxon>
        <taxon>Gunneridae</taxon>
        <taxon>Pentapetalae</taxon>
        <taxon>asterids</taxon>
        <taxon>lamiids</taxon>
        <taxon>Gentianales</taxon>
        <taxon>Rubiaceae</taxon>
        <taxon>Rubioideae</taxon>
        <taxon>Spermacoceae</taxon>
        <taxon>Hedyotis-Oldenlandia complex</taxon>
        <taxon>Oldenlandia</taxon>
    </lineage>
</organism>
<protein>
    <submittedName>
        <fullName evidence="8">OLC1v1014001C1</fullName>
    </submittedName>
</protein>
<dbReference type="PROSITE" id="PS50922">
    <property type="entry name" value="TLC"/>
    <property type="match status" value="1"/>
</dbReference>
<dbReference type="PANTHER" id="PTHR12560:SF38">
    <property type="entry name" value="ALTERNARIA STEM CANKER RESISTANCE PROTEIN 1"/>
    <property type="match status" value="1"/>
</dbReference>
<dbReference type="GO" id="GO:0046513">
    <property type="term" value="P:ceramide biosynthetic process"/>
    <property type="evidence" value="ECO:0007669"/>
    <property type="project" value="InterPro"/>
</dbReference>
<name>A0AAV1DZU5_OLDCO</name>
<reference evidence="8" key="1">
    <citation type="submission" date="2023-03" db="EMBL/GenBank/DDBJ databases">
        <authorList>
            <person name="Julca I."/>
        </authorList>
    </citation>
    <scope>NUCLEOTIDE SEQUENCE</scope>
</reference>
<evidence type="ECO:0000259" key="7">
    <source>
        <dbReference type="PROSITE" id="PS50922"/>
    </source>
</evidence>
<evidence type="ECO:0000256" key="2">
    <source>
        <dbReference type="ARBA" id="ARBA00022692"/>
    </source>
</evidence>
<evidence type="ECO:0000256" key="5">
    <source>
        <dbReference type="PROSITE-ProRule" id="PRU00205"/>
    </source>
</evidence>
<keyword evidence="9" id="KW-1185">Reference proteome</keyword>
<proteinExistence type="predicted"/>
<feature type="transmembrane region" description="Helical" evidence="6">
    <location>
        <begin position="211"/>
        <end position="232"/>
    </location>
</feature>
<feature type="transmembrane region" description="Helical" evidence="6">
    <location>
        <begin position="153"/>
        <end position="173"/>
    </location>
</feature>
<keyword evidence="4 5" id="KW-0472">Membrane</keyword>
<evidence type="ECO:0000256" key="3">
    <source>
        <dbReference type="ARBA" id="ARBA00022989"/>
    </source>
</evidence>
<dbReference type="InterPro" id="IPR016439">
    <property type="entry name" value="Lag1/Lac1-like"/>
</dbReference>
<dbReference type="InterPro" id="IPR006634">
    <property type="entry name" value="TLC-dom"/>
</dbReference>
<accession>A0AAV1DZU5</accession>
<dbReference type="SMART" id="SM00724">
    <property type="entry name" value="TLC"/>
    <property type="match status" value="1"/>
</dbReference>
<sequence>MDFQFSSVDWEQESYPHYHDLVVLPFFIIFFPLLRFVLDSLIFERLAKRLMFGKDKDNAKLKTSLKGKRINKFKESAWKTVYSLSAELLAIMVIYNEPWFTNTKYFWTGPGEDQVWPDHKMKLKLKLLYMYCGGFYIYAIFAVLFWDIRRSDFVALLAHHVGTVILIVLSYIFRCGRVGAVILALHEGSDVFLETAKISKYSGLQSLANSLFVMFALSWWILRLIYYPFWILRSTSYEVLTILGKDNKTTQETVLYFVFNSLLFGLLGLHLYWGKILVRMVITQIKAKGQIGDDARSDSEDEEKHQD</sequence>
<evidence type="ECO:0000313" key="8">
    <source>
        <dbReference type="EMBL" id="CAI9113405.1"/>
    </source>
</evidence>
<dbReference type="PIRSF" id="PIRSF005225">
    <property type="entry name" value="LAG1_LAC1"/>
    <property type="match status" value="1"/>
</dbReference>
<dbReference type="GO" id="GO:0050291">
    <property type="term" value="F:sphingosine N-acyltransferase activity"/>
    <property type="evidence" value="ECO:0007669"/>
    <property type="project" value="InterPro"/>
</dbReference>
<dbReference type="EMBL" id="OX459124">
    <property type="protein sequence ID" value="CAI9113405.1"/>
    <property type="molecule type" value="Genomic_DNA"/>
</dbReference>
<dbReference type="GO" id="GO:0005789">
    <property type="term" value="C:endoplasmic reticulum membrane"/>
    <property type="evidence" value="ECO:0007669"/>
    <property type="project" value="UniProtKB-SubCell"/>
</dbReference>
<feature type="transmembrane region" description="Helical" evidence="6">
    <location>
        <begin position="128"/>
        <end position="146"/>
    </location>
</feature>